<dbReference type="Pfam" id="PF02938">
    <property type="entry name" value="GAD"/>
    <property type="match status" value="1"/>
</dbReference>
<feature type="binding site" evidence="8">
    <location>
        <begin position="219"/>
        <end position="221"/>
    </location>
    <ligand>
        <name>ATP</name>
        <dbReference type="ChEBI" id="CHEBI:30616"/>
    </ligand>
</feature>
<dbReference type="InterPro" id="IPR004115">
    <property type="entry name" value="GAD-like_sf"/>
</dbReference>
<dbReference type="Gene3D" id="3.30.1360.30">
    <property type="entry name" value="GAD-like domain"/>
    <property type="match status" value="1"/>
</dbReference>
<evidence type="ECO:0000256" key="3">
    <source>
        <dbReference type="ARBA" id="ARBA00022598"/>
    </source>
</evidence>
<feature type="binding site" evidence="8">
    <location>
        <position position="480"/>
    </location>
    <ligand>
        <name>ATP</name>
        <dbReference type="ChEBI" id="CHEBI:30616"/>
    </ligand>
</feature>
<keyword evidence="2 8" id="KW-0963">Cytoplasm</keyword>
<dbReference type="InterPro" id="IPR047089">
    <property type="entry name" value="Asp-tRNA-ligase_1_N"/>
</dbReference>
<feature type="region of interest" description="Aspartate" evidence="8">
    <location>
        <begin position="197"/>
        <end position="200"/>
    </location>
</feature>
<evidence type="ECO:0000313" key="11">
    <source>
        <dbReference type="Proteomes" id="UP001320768"/>
    </source>
</evidence>
<dbReference type="EMBL" id="JAKUDN010000002">
    <property type="protein sequence ID" value="MCP8352325.1"/>
    <property type="molecule type" value="Genomic_DNA"/>
</dbReference>
<name>A0ABT1L568_9GAMM</name>
<feature type="binding site" evidence="8">
    <location>
        <position position="219"/>
    </location>
    <ligand>
        <name>L-aspartate</name>
        <dbReference type="ChEBI" id="CHEBI:29991"/>
    </ligand>
</feature>
<dbReference type="SUPFAM" id="SSF50249">
    <property type="entry name" value="Nucleic acid-binding proteins"/>
    <property type="match status" value="1"/>
</dbReference>
<dbReference type="PANTHER" id="PTHR22594:SF5">
    <property type="entry name" value="ASPARTATE--TRNA LIGASE, MITOCHONDRIAL"/>
    <property type="match status" value="1"/>
</dbReference>
<dbReference type="InterPro" id="IPR029351">
    <property type="entry name" value="GAD_dom"/>
</dbReference>
<dbReference type="RefSeq" id="WP_258569431.1">
    <property type="nucleotide sequence ID" value="NZ_JAKUDN010000002.1"/>
</dbReference>
<dbReference type="InterPro" id="IPR002312">
    <property type="entry name" value="Asp/Asn-tRNA-synth_IIb"/>
</dbReference>
<comment type="subcellular location">
    <subcellularLocation>
        <location evidence="8">Cytoplasm</location>
    </subcellularLocation>
</comment>
<dbReference type="CDD" id="cd04317">
    <property type="entry name" value="EcAspRS_like_N"/>
    <property type="match status" value="1"/>
</dbReference>
<keyword evidence="5 8" id="KW-0067">ATP-binding</keyword>
<dbReference type="InterPro" id="IPR004365">
    <property type="entry name" value="NA-bd_OB_tRNA"/>
</dbReference>
<gene>
    <name evidence="8 10" type="primary">aspS</name>
    <name evidence="10" type="ORF">MKS91_03360</name>
</gene>
<dbReference type="InterPro" id="IPR012340">
    <property type="entry name" value="NA-bd_OB-fold"/>
</dbReference>
<evidence type="ECO:0000256" key="2">
    <source>
        <dbReference type="ARBA" id="ARBA00022490"/>
    </source>
</evidence>
<accession>A0ABT1L568</accession>
<dbReference type="SUPFAM" id="SSF55681">
    <property type="entry name" value="Class II aaRS and biotin synthetases"/>
    <property type="match status" value="1"/>
</dbReference>
<dbReference type="CDD" id="cd00777">
    <property type="entry name" value="AspRS_core"/>
    <property type="match status" value="1"/>
</dbReference>
<sequence>MSLRNKYCGQVTATYLDKIVKVSGWVAKSRDHGGVIFIDLFDHTGVVQLVFNPDNPSFAIAEKLSTHSVVSIEGQVIPRPEGTVNPNLASGEIEISVKKLLWHNIAAPLGFDVNDPKVGEDVRAQHRVLDIRSDRMQKNLRFRATMIKSLRGYLEEQGFLEVETPILTRSTPEGARDYLVPSRQAPGHAFALPQSPQQFKQMLMMGGIDRYYQFARCFRDEDLRADRQPEFTQLDMEMSFMSAQEVCDMMEGMVKSMFQECMGQTFEAFPVMSYQDAMTYYGTDAPDLRNPLKFVPLDAQLADCDFEVFKVPALSSEGRVVALRLPGGASLLSRKDLDHYTKFVSKLGAKGLAYIKVNDLSLPDFGGLSSPILKFLDASHIQAILDESQVSDGDLLFFGAGDERIVNLSMSALAKDLAMKLSLLKEGFEFVWIKDFPMFEKTDDGLTAIHHPFTAPLEEDRDQLVTARAQAYDLVLNGSELGGGSIRIADPKLQQEVFDLLGIPEDQAQEEFGHLLAALSQGCPVHGGLAFGIDRMAMVLMNTTSIRDVIAFPKTQTASCALTKAPGQVSRSQWRELGLTVKQGDTDGGS</sequence>
<evidence type="ECO:0000256" key="1">
    <source>
        <dbReference type="ARBA" id="ARBA00006303"/>
    </source>
</evidence>
<evidence type="ECO:0000259" key="9">
    <source>
        <dbReference type="PROSITE" id="PS50862"/>
    </source>
</evidence>
<keyword evidence="4 8" id="KW-0547">Nucleotide-binding</keyword>
<dbReference type="InterPro" id="IPR004364">
    <property type="entry name" value="Aa-tRNA-synt_II"/>
</dbReference>
<dbReference type="PANTHER" id="PTHR22594">
    <property type="entry name" value="ASPARTYL/LYSYL-TRNA SYNTHETASE"/>
    <property type="match status" value="1"/>
</dbReference>
<dbReference type="Gene3D" id="3.30.930.10">
    <property type="entry name" value="Bira Bifunctional Protein, Domain 2"/>
    <property type="match status" value="1"/>
</dbReference>
<dbReference type="GO" id="GO:0004815">
    <property type="term" value="F:aspartate-tRNA ligase activity"/>
    <property type="evidence" value="ECO:0007669"/>
    <property type="project" value="UniProtKB-EC"/>
</dbReference>
<feature type="site" description="Important for tRNA non-discrimination" evidence="8">
    <location>
        <position position="82"/>
    </location>
</feature>
<organism evidence="10 11">
    <name type="scientific">Candidatus Synchoanobacter obligatus</name>
    <dbReference type="NCBI Taxonomy" id="2919597"/>
    <lineage>
        <taxon>Bacteria</taxon>
        <taxon>Pseudomonadati</taxon>
        <taxon>Pseudomonadota</taxon>
        <taxon>Gammaproteobacteria</taxon>
        <taxon>Candidatus Comchoanobacterales</taxon>
        <taxon>Candidatus Comchoanobacteraceae</taxon>
        <taxon>Candidatus Synchoanobacter</taxon>
    </lineage>
</organism>
<comment type="function">
    <text evidence="8">Aspartyl-tRNA synthetase with relaxed tRNA specificity since it is able to aspartylate not only its cognate tRNA(Asp) but also tRNA(Asn). Reaction proceeds in two steps: L-aspartate is first activated by ATP to form Asp-AMP and then transferred to the acceptor end of tRNA(Asp/Asn).</text>
</comment>
<dbReference type="Pfam" id="PF00152">
    <property type="entry name" value="tRNA-synt_2"/>
    <property type="match status" value="1"/>
</dbReference>
<dbReference type="InterPro" id="IPR045864">
    <property type="entry name" value="aa-tRNA-synth_II/BPL/LPL"/>
</dbReference>
<feature type="binding site" evidence="8">
    <location>
        <position position="228"/>
    </location>
    <ligand>
        <name>ATP</name>
        <dbReference type="ChEBI" id="CHEBI:30616"/>
    </ligand>
</feature>
<comment type="catalytic activity">
    <reaction evidence="8">
        <text>tRNA(Asx) + L-aspartate + ATP = L-aspartyl-tRNA(Asx) + AMP + diphosphate</text>
        <dbReference type="Rhea" id="RHEA:18349"/>
        <dbReference type="Rhea" id="RHEA-COMP:9710"/>
        <dbReference type="Rhea" id="RHEA-COMP:9711"/>
        <dbReference type="ChEBI" id="CHEBI:29991"/>
        <dbReference type="ChEBI" id="CHEBI:30616"/>
        <dbReference type="ChEBI" id="CHEBI:33019"/>
        <dbReference type="ChEBI" id="CHEBI:78442"/>
        <dbReference type="ChEBI" id="CHEBI:78516"/>
        <dbReference type="ChEBI" id="CHEBI:456215"/>
        <dbReference type="EC" id="6.1.1.23"/>
    </reaction>
</comment>
<dbReference type="PROSITE" id="PS50862">
    <property type="entry name" value="AA_TRNA_LIGASE_II"/>
    <property type="match status" value="1"/>
</dbReference>
<dbReference type="NCBIfam" id="TIGR00459">
    <property type="entry name" value="aspS_bact"/>
    <property type="match status" value="1"/>
</dbReference>
<comment type="caution">
    <text evidence="10">The sequence shown here is derived from an EMBL/GenBank/DDBJ whole genome shotgun (WGS) entry which is preliminary data.</text>
</comment>
<evidence type="ECO:0000256" key="7">
    <source>
        <dbReference type="ARBA" id="ARBA00023146"/>
    </source>
</evidence>
<comment type="similarity">
    <text evidence="1 8">Belongs to the class-II aminoacyl-tRNA synthetase family. Type 1 subfamily.</text>
</comment>
<dbReference type="InterPro" id="IPR047090">
    <property type="entry name" value="AspRS_core"/>
</dbReference>
<feature type="site" description="Important for tRNA non-discrimination" evidence="8">
    <location>
        <position position="32"/>
    </location>
</feature>
<reference evidence="10 11" key="1">
    <citation type="journal article" date="2022" name="Nat. Microbiol.">
        <title>The microbiome of a bacterivorous marine choanoflagellate contains a resource-demanding obligate bacterial associate.</title>
        <authorList>
            <person name="Needham D.M."/>
            <person name="Poirier C."/>
            <person name="Bachy C."/>
            <person name="George E.E."/>
            <person name="Wilken S."/>
            <person name="Yung C.C.M."/>
            <person name="Limardo A.J."/>
            <person name="Morando M."/>
            <person name="Sudek L."/>
            <person name="Malmstrom R.R."/>
            <person name="Keeling P.J."/>
            <person name="Santoro A.E."/>
            <person name="Worden A.Z."/>
        </authorList>
    </citation>
    <scope>NUCLEOTIDE SEQUENCE [LARGE SCALE GENOMIC DNA]</scope>
    <source>
        <strain evidence="10 11">Comchoano-2</strain>
    </source>
</reference>
<feature type="binding site" evidence="8">
    <location>
        <position position="450"/>
    </location>
    <ligand>
        <name>L-aspartate</name>
        <dbReference type="ChEBI" id="CHEBI:29991"/>
    </ligand>
</feature>
<comment type="subunit">
    <text evidence="8">Homodimer.</text>
</comment>
<dbReference type="InterPro" id="IPR006195">
    <property type="entry name" value="aa-tRNA-synth_II"/>
</dbReference>
<dbReference type="PRINTS" id="PR01042">
    <property type="entry name" value="TRNASYNTHASP"/>
</dbReference>
<dbReference type="EC" id="6.1.1.23" evidence="8"/>
<dbReference type="Pfam" id="PF01336">
    <property type="entry name" value="tRNA_anti-codon"/>
    <property type="match status" value="1"/>
</dbReference>
<feature type="domain" description="Aminoacyl-transfer RNA synthetases class-II family profile" evidence="9">
    <location>
        <begin position="140"/>
        <end position="553"/>
    </location>
</feature>
<dbReference type="HAMAP" id="MF_00044">
    <property type="entry name" value="Asp_tRNA_synth_type1"/>
    <property type="match status" value="1"/>
</dbReference>
<dbReference type="NCBIfam" id="NF001750">
    <property type="entry name" value="PRK00476.1"/>
    <property type="match status" value="1"/>
</dbReference>
<dbReference type="Gene3D" id="2.40.50.140">
    <property type="entry name" value="Nucleic acid-binding proteins"/>
    <property type="match status" value="1"/>
</dbReference>
<dbReference type="SUPFAM" id="SSF55261">
    <property type="entry name" value="GAD domain-like"/>
    <property type="match status" value="1"/>
</dbReference>
<protein>
    <recommendedName>
        <fullName evidence="8">Aspartate--tRNA(Asp/Asn) ligase</fullName>
        <ecNumber evidence="8">6.1.1.23</ecNumber>
    </recommendedName>
    <alternativeName>
        <fullName evidence="8">Aspartyl-tRNA synthetase</fullName>
        <shortName evidence="8">AspRS</shortName>
    </alternativeName>
    <alternativeName>
        <fullName evidence="8">Non-discriminating aspartyl-tRNA synthetase</fullName>
        <shortName evidence="8">ND-AspRS</shortName>
    </alternativeName>
</protein>
<evidence type="ECO:0000256" key="4">
    <source>
        <dbReference type="ARBA" id="ARBA00022741"/>
    </source>
</evidence>
<evidence type="ECO:0000256" key="8">
    <source>
        <dbReference type="HAMAP-Rule" id="MF_00044"/>
    </source>
</evidence>
<feature type="binding site" evidence="8">
    <location>
        <position position="173"/>
    </location>
    <ligand>
        <name>L-aspartate</name>
        <dbReference type="ChEBI" id="CHEBI:29991"/>
    </ligand>
</feature>
<evidence type="ECO:0000256" key="6">
    <source>
        <dbReference type="ARBA" id="ARBA00022917"/>
    </source>
</evidence>
<proteinExistence type="inferred from homology"/>
<feature type="binding site" evidence="8">
    <location>
        <begin position="532"/>
        <end position="535"/>
    </location>
    <ligand>
        <name>ATP</name>
        <dbReference type="ChEBI" id="CHEBI:30616"/>
    </ligand>
</feature>
<dbReference type="Proteomes" id="UP001320768">
    <property type="component" value="Unassembled WGS sequence"/>
</dbReference>
<feature type="binding site" evidence="8">
    <location>
        <position position="487"/>
    </location>
    <ligand>
        <name>L-aspartate</name>
        <dbReference type="ChEBI" id="CHEBI:29991"/>
    </ligand>
</feature>
<evidence type="ECO:0000256" key="5">
    <source>
        <dbReference type="ARBA" id="ARBA00022840"/>
    </source>
</evidence>
<evidence type="ECO:0000313" key="10">
    <source>
        <dbReference type="EMBL" id="MCP8352325.1"/>
    </source>
</evidence>
<keyword evidence="11" id="KW-1185">Reference proteome</keyword>
<dbReference type="InterPro" id="IPR004524">
    <property type="entry name" value="Asp-tRNA-ligase_1"/>
</dbReference>
<keyword evidence="7 8" id="KW-0030">Aminoacyl-tRNA synthetase</keyword>
<keyword evidence="3 8" id="KW-0436">Ligase</keyword>
<keyword evidence="6 8" id="KW-0648">Protein biosynthesis</keyword>